<dbReference type="EMBL" id="KE356560">
    <property type="protein sequence ID" value="ERG91353.1"/>
    <property type="molecule type" value="Genomic_DNA"/>
</dbReference>
<name>U1PIY2_9EURY</name>
<feature type="transmembrane region" description="Helical" evidence="1">
    <location>
        <begin position="20"/>
        <end position="39"/>
    </location>
</feature>
<dbReference type="EMBL" id="KE356560">
    <property type="protein sequence ID" value="ERG92146.1"/>
    <property type="molecule type" value="Genomic_DNA"/>
</dbReference>
<accession>U1PIY2</accession>
<dbReference type="Proteomes" id="UP000030649">
    <property type="component" value="Unassembled WGS sequence"/>
</dbReference>
<evidence type="ECO:0000256" key="1">
    <source>
        <dbReference type="SAM" id="Phobius"/>
    </source>
</evidence>
<feature type="transmembrane region" description="Helical" evidence="1">
    <location>
        <begin position="51"/>
        <end position="73"/>
    </location>
</feature>
<evidence type="ECO:0000313" key="3">
    <source>
        <dbReference type="EMBL" id="ERG92146.1"/>
    </source>
</evidence>
<protein>
    <submittedName>
        <fullName evidence="3">Uncharacterized protein</fullName>
    </submittedName>
</protein>
<reference evidence="3 4" key="1">
    <citation type="journal article" date="2013" name="PLoS ONE">
        <title>Assembly-driven community genomics of a hypersaline microbial ecosystem.</title>
        <authorList>
            <person name="Podell S."/>
            <person name="Ugalde J.A."/>
            <person name="Narasingarao P."/>
            <person name="Banfield J.F."/>
            <person name="Heidelberg K.B."/>
            <person name="Allen E.E."/>
        </authorList>
    </citation>
    <scope>NUCLEOTIDE SEQUENCE [LARGE SCALE GENOMIC DNA]</scope>
    <source>
        <strain evidence="4">J07HQW1</strain>
    </source>
</reference>
<evidence type="ECO:0000313" key="4">
    <source>
        <dbReference type="Proteomes" id="UP000030649"/>
    </source>
</evidence>
<keyword evidence="1" id="KW-0472">Membrane</keyword>
<proteinExistence type="predicted"/>
<organism evidence="3 4">
    <name type="scientific">Haloquadratum walsbyi J07HQW1</name>
    <dbReference type="NCBI Taxonomy" id="1238424"/>
    <lineage>
        <taxon>Archaea</taxon>
        <taxon>Methanobacteriati</taxon>
        <taxon>Methanobacteriota</taxon>
        <taxon>Stenosarchaea group</taxon>
        <taxon>Halobacteria</taxon>
        <taxon>Halobacteriales</taxon>
        <taxon>Haloferacaceae</taxon>
        <taxon>Haloquadratum</taxon>
    </lineage>
</organism>
<keyword evidence="1" id="KW-0812">Transmembrane</keyword>
<evidence type="ECO:0000313" key="2">
    <source>
        <dbReference type="EMBL" id="ERG91353.1"/>
    </source>
</evidence>
<keyword evidence="1" id="KW-1133">Transmembrane helix</keyword>
<gene>
    <name evidence="2" type="ORF">J07HQW1_01387</name>
    <name evidence="3" type="ORF">J07HQW1_02181</name>
</gene>
<dbReference type="HOGENOM" id="CLU_177458_0_0_2"/>
<dbReference type="AlphaFoldDB" id="U1PIY2"/>
<sequence length="83" mass="9176">MLTVPPIPESQSVVDYVADGARIATILLIWGLIAAFFSHGLTEFTSSFERVLTQLGGLFAIVGVLNAILFIFYRTADYWHEIA</sequence>